<dbReference type="InterPro" id="IPR024790">
    <property type="entry name" value="APC4_long_dom"/>
</dbReference>
<dbReference type="EMBL" id="VIIS01000750">
    <property type="protein sequence ID" value="KAF0305450.1"/>
    <property type="molecule type" value="Genomic_DNA"/>
</dbReference>
<dbReference type="GO" id="GO:0005680">
    <property type="term" value="C:anaphase-promoting complex"/>
    <property type="evidence" value="ECO:0007669"/>
    <property type="project" value="InterPro"/>
</dbReference>
<dbReference type="GO" id="GO:0034399">
    <property type="term" value="C:nuclear periphery"/>
    <property type="evidence" value="ECO:0007669"/>
    <property type="project" value="TreeGrafter"/>
</dbReference>
<feature type="domain" description="Anaphase-promoting complex subunit 4-like WD40" evidence="7">
    <location>
        <begin position="22"/>
        <end position="79"/>
    </location>
</feature>
<evidence type="ECO:0000256" key="1">
    <source>
        <dbReference type="ARBA" id="ARBA00016067"/>
    </source>
</evidence>
<organism evidence="9 10">
    <name type="scientific">Amphibalanus amphitrite</name>
    <name type="common">Striped barnacle</name>
    <name type="synonym">Balanus amphitrite</name>
    <dbReference type="NCBI Taxonomy" id="1232801"/>
    <lineage>
        <taxon>Eukaryota</taxon>
        <taxon>Metazoa</taxon>
        <taxon>Ecdysozoa</taxon>
        <taxon>Arthropoda</taxon>
        <taxon>Crustacea</taxon>
        <taxon>Multicrustacea</taxon>
        <taxon>Cirripedia</taxon>
        <taxon>Thoracica</taxon>
        <taxon>Thoracicalcarea</taxon>
        <taxon>Balanomorpha</taxon>
        <taxon>Balanoidea</taxon>
        <taxon>Balanidae</taxon>
        <taxon>Amphibalaninae</taxon>
        <taxon>Amphibalanus</taxon>
    </lineage>
</organism>
<dbReference type="AlphaFoldDB" id="A0A6A4WNZ0"/>
<dbReference type="SUPFAM" id="SSF101908">
    <property type="entry name" value="Putative isomerase YbhE"/>
    <property type="match status" value="1"/>
</dbReference>
<dbReference type="Proteomes" id="UP000440578">
    <property type="component" value="Unassembled WGS sequence"/>
</dbReference>
<keyword evidence="2" id="KW-0132">Cell division</keyword>
<dbReference type="GO" id="GO:0070979">
    <property type="term" value="P:protein K11-linked ubiquitination"/>
    <property type="evidence" value="ECO:0007669"/>
    <property type="project" value="TreeGrafter"/>
</dbReference>
<dbReference type="InterPro" id="IPR015943">
    <property type="entry name" value="WD40/YVTN_repeat-like_dom_sf"/>
</dbReference>
<dbReference type="InterPro" id="IPR024789">
    <property type="entry name" value="APC4"/>
</dbReference>
<evidence type="ECO:0000256" key="2">
    <source>
        <dbReference type="ARBA" id="ARBA00022618"/>
    </source>
</evidence>
<dbReference type="GO" id="GO:0051301">
    <property type="term" value="P:cell division"/>
    <property type="evidence" value="ECO:0007669"/>
    <property type="project" value="UniProtKB-KW"/>
</dbReference>
<evidence type="ECO:0000256" key="4">
    <source>
        <dbReference type="ARBA" id="ARBA00022786"/>
    </source>
</evidence>
<dbReference type="Pfam" id="PF12896">
    <property type="entry name" value="ANAPC4"/>
    <property type="match status" value="1"/>
</dbReference>
<dbReference type="Pfam" id="PF12894">
    <property type="entry name" value="ANAPC4_WD40"/>
    <property type="match status" value="1"/>
</dbReference>
<feature type="domain" description="Anaphase-promoting complex subunit 4 long" evidence="8">
    <location>
        <begin position="198"/>
        <end position="395"/>
    </location>
</feature>
<evidence type="ECO:0000313" key="10">
    <source>
        <dbReference type="Proteomes" id="UP000440578"/>
    </source>
</evidence>
<name>A0A6A4WNZ0_AMPAM</name>
<keyword evidence="3" id="KW-0498">Mitosis</keyword>
<evidence type="ECO:0000259" key="8">
    <source>
        <dbReference type="Pfam" id="PF12896"/>
    </source>
</evidence>
<protein>
    <recommendedName>
        <fullName evidence="1">Anaphase-promoting complex subunit 4</fullName>
    </recommendedName>
</protein>
<dbReference type="Gene3D" id="2.130.10.10">
    <property type="entry name" value="YVTN repeat-like/Quinoprotein amine dehydrogenase"/>
    <property type="match status" value="1"/>
</dbReference>
<feature type="compositionally biased region" description="Basic and acidic residues" evidence="6">
    <location>
        <begin position="676"/>
        <end position="689"/>
    </location>
</feature>
<dbReference type="SUPFAM" id="SSF63829">
    <property type="entry name" value="Calcium-dependent phosphotriesterase"/>
    <property type="match status" value="1"/>
</dbReference>
<evidence type="ECO:0000259" key="7">
    <source>
        <dbReference type="Pfam" id="PF12894"/>
    </source>
</evidence>
<evidence type="ECO:0000256" key="5">
    <source>
        <dbReference type="ARBA" id="ARBA00023306"/>
    </source>
</evidence>
<dbReference type="OrthoDB" id="2110451at2759"/>
<evidence type="ECO:0000256" key="6">
    <source>
        <dbReference type="SAM" id="MobiDB-lite"/>
    </source>
</evidence>
<evidence type="ECO:0000313" key="9">
    <source>
        <dbReference type="EMBL" id="KAF0305450.1"/>
    </source>
</evidence>
<keyword evidence="5" id="KW-0131">Cell cycle</keyword>
<reference evidence="9 10" key="1">
    <citation type="submission" date="2019-07" db="EMBL/GenBank/DDBJ databases">
        <title>Draft genome assembly of a fouling barnacle, Amphibalanus amphitrite (Darwin, 1854): The first reference genome for Thecostraca.</title>
        <authorList>
            <person name="Kim W."/>
        </authorList>
    </citation>
    <scope>NUCLEOTIDE SEQUENCE [LARGE SCALE GENOMIC DNA]</scope>
    <source>
        <strain evidence="9">SNU_AA5</strain>
        <tissue evidence="9">Soma without cirri and trophi</tissue>
    </source>
</reference>
<dbReference type="PANTHER" id="PTHR13260:SF0">
    <property type="entry name" value="ANAPHASE-PROMOTING COMPLEX SUBUNIT 4"/>
    <property type="match status" value="1"/>
</dbReference>
<dbReference type="PANTHER" id="PTHR13260">
    <property type="entry name" value="ANAPHASE PROMOTING COMPLEX SUBUNIT 4 APC4"/>
    <property type="match status" value="1"/>
</dbReference>
<keyword evidence="10" id="KW-1185">Reference proteome</keyword>
<gene>
    <name evidence="9" type="primary">ANAPC4</name>
    <name evidence="9" type="ORF">FJT64_022909</name>
</gene>
<evidence type="ECO:0000256" key="3">
    <source>
        <dbReference type="ARBA" id="ARBA00022776"/>
    </source>
</evidence>
<accession>A0A6A4WNZ0</accession>
<proteinExistence type="predicted"/>
<keyword evidence="4" id="KW-0833">Ubl conjugation pathway</keyword>
<sequence>MPELHLEPTYEKQLAAEVSNLVWSPKMDLVAFSLATGGVALYRMTLHRVWSTEPPEEGVSVSALCWRPDGRLLAVGYTSDADVDALDEDDFLPPLSSLSNKYGSVNKHSEEDPQDVQGIADLKTLTVLAVGTRHGQVSLLLHGLLVFCRHDCGAGLEPRVMTFSNDLSRLLVLCGEQTETTKEDTTAQTSTDVGSARLMELDLSVMSGCSEQLRQLATLYGRISSHLVYLDRTIQAICEAWETVLLEMDSKMERFQASLGEDTSLSVEFLELLMFGVPSPEMERFLLTDLTDTGLKKLRHSIELSYTNIQSLVLRHLQPAAFRIADYLLQVAGMVRHKERFGHLGLSEERVVLAQQAVTLFLVKATDIQQVIDSSTRNFVAFFRWLYAVILRLAETSLPPDVGKISQQELSFIAEFVDTNLGDSATARGVHLERVGMYLRNADLEAPPTLGGSQWRRLLSESASLAAAPGIVPPTNGSRSLIQEHDALRRAVAHLFADNADAGARTVRVVPASSLSGQVGPLVAVSALPEGSPGRFLVVLADEQPARLHVAALGSGTAVQVDLHTLLTELGLSPPAGAAPRLCQLCFFSSSVLSALVTDVGAPVYLQLDVAAIAAGSPAVSCSAGRALDNMAPVAMAVSGARSLVAVLFQGGRRARVYDTADGEPEDSVLETTHGSADHNIDDNKENLL</sequence>
<dbReference type="GO" id="GO:0031145">
    <property type="term" value="P:anaphase-promoting complex-dependent catabolic process"/>
    <property type="evidence" value="ECO:0007669"/>
    <property type="project" value="InterPro"/>
</dbReference>
<feature type="region of interest" description="Disordered" evidence="6">
    <location>
        <begin position="661"/>
        <end position="689"/>
    </location>
</feature>
<dbReference type="InterPro" id="IPR024977">
    <property type="entry name" value="Apc4-like_WD40_dom"/>
</dbReference>
<comment type="caution">
    <text evidence="9">The sequence shown here is derived from an EMBL/GenBank/DDBJ whole genome shotgun (WGS) entry which is preliminary data.</text>
</comment>